<comment type="caution">
    <text evidence="2">The sequence shown here is derived from an EMBL/GenBank/DDBJ whole genome shotgun (WGS) entry which is preliminary data.</text>
</comment>
<dbReference type="Gene3D" id="3.90.1200.10">
    <property type="match status" value="1"/>
</dbReference>
<dbReference type="PANTHER" id="PTHR23020">
    <property type="entry name" value="UNCHARACTERIZED NUCLEAR HORMONE RECEPTOR-RELATED"/>
    <property type="match status" value="1"/>
</dbReference>
<organism evidence="2 3">
    <name type="scientific">Pristionchus fissidentatus</name>
    <dbReference type="NCBI Taxonomy" id="1538716"/>
    <lineage>
        <taxon>Eukaryota</taxon>
        <taxon>Metazoa</taxon>
        <taxon>Ecdysozoa</taxon>
        <taxon>Nematoda</taxon>
        <taxon>Chromadorea</taxon>
        <taxon>Rhabditida</taxon>
        <taxon>Rhabditina</taxon>
        <taxon>Diplogasteromorpha</taxon>
        <taxon>Diplogasteroidea</taxon>
        <taxon>Neodiplogasteridae</taxon>
        <taxon>Pristionchus</taxon>
    </lineage>
</organism>
<dbReference type="Proteomes" id="UP001432322">
    <property type="component" value="Unassembled WGS sequence"/>
</dbReference>
<sequence>ISQTVLTDSLNVQCEENLISSCINMQMKESVKNEIIDILQAAGEPVVKSDEMVCATLGEGRGMVSCLSSVNINGRSYAIKVSDASSRPNWKLYTQQHNRELQVHQFFEKFRNGELISSTDENLVRTVRFFGGSQCDRKKPGLLIMEDLTAESTIPDKPSEGLPLATILSVISGVAANQSAYLSVEEELELIPKDLLFEPLCKWVNEDLEKASKHEWFRAEWKEPLNVWADPDNQRDCQYAREEGDLPLALGHADMWMTNILFEKKETSEALQLLAFIDWQCAIVGNALLDVASVVAFNMNATERRKHEHEILQHYVDEVKKRSGGFRKEFPIDTVDKLLPQYRRSLRFAALQMLLRVAPEAKDKANAMESARAETGKIDIGENERLGVYTQRFIGLLEDIVD</sequence>
<dbReference type="InterPro" id="IPR015897">
    <property type="entry name" value="CHK_kinase-like"/>
</dbReference>
<dbReference type="InterPro" id="IPR012877">
    <property type="entry name" value="Dhs-27"/>
</dbReference>
<feature type="non-terminal residue" evidence="2">
    <location>
        <position position="1"/>
    </location>
</feature>
<evidence type="ECO:0000313" key="2">
    <source>
        <dbReference type="EMBL" id="GMT11861.1"/>
    </source>
</evidence>
<evidence type="ECO:0000259" key="1">
    <source>
        <dbReference type="SMART" id="SM00587"/>
    </source>
</evidence>
<gene>
    <name evidence="2" type="ORF">PFISCL1PPCAC_3158</name>
</gene>
<keyword evidence="3" id="KW-1185">Reference proteome</keyword>
<evidence type="ECO:0000313" key="3">
    <source>
        <dbReference type="Proteomes" id="UP001432322"/>
    </source>
</evidence>
<reference evidence="2" key="1">
    <citation type="submission" date="2023-10" db="EMBL/GenBank/DDBJ databases">
        <title>Genome assembly of Pristionchus species.</title>
        <authorList>
            <person name="Yoshida K."/>
            <person name="Sommer R.J."/>
        </authorList>
    </citation>
    <scope>NUCLEOTIDE SEQUENCE</scope>
    <source>
        <strain evidence="2">RS5133</strain>
    </source>
</reference>
<name>A0AAV5UXV4_9BILA</name>
<dbReference type="AlphaFoldDB" id="A0AAV5UXV4"/>
<dbReference type="SUPFAM" id="SSF56112">
    <property type="entry name" value="Protein kinase-like (PK-like)"/>
    <property type="match status" value="1"/>
</dbReference>
<dbReference type="SMART" id="SM00587">
    <property type="entry name" value="CHK"/>
    <property type="match status" value="1"/>
</dbReference>
<proteinExistence type="predicted"/>
<dbReference type="InterPro" id="IPR052961">
    <property type="entry name" value="Oxido-Kinase-like_Enzymes"/>
</dbReference>
<dbReference type="PANTHER" id="PTHR23020:SF20">
    <property type="entry name" value="CHK KINASE-LIKE DOMAIN-CONTAINING PROTEIN"/>
    <property type="match status" value="1"/>
</dbReference>
<accession>A0AAV5UXV4</accession>
<dbReference type="InterPro" id="IPR011009">
    <property type="entry name" value="Kinase-like_dom_sf"/>
</dbReference>
<feature type="domain" description="CHK kinase-like" evidence="1">
    <location>
        <begin position="143"/>
        <end position="325"/>
    </location>
</feature>
<protein>
    <recommendedName>
        <fullName evidence="1">CHK kinase-like domain-containing protein</fullName>
    </recommendedName>
</protein>
<dbReference type="Pfam" id="PF07914">
    <property type="entry name" value="DUF1679"/>
    <property type="match status" value="1"/>
</dbReference>
<dbReference type="EMBL" id="BTSY01000001">
    <property type="protein sequence ID" value="GMT11861.1"/>
    <property type="molecule type" value="Genomic_DNA"/>
</dbReference>